<dbReference type="EMBL" id="JASCZI010002224">
    <property type="protein sequence ID" value="MED6115981.1"/>
    <property type="molecule type" value="Genomic_DNA"/>
</dbReference>
<reference evidence="1 2" key="1">
    <citation type="journal article" date="2023" name="Plants (Basel)">
        <title>Bridging the Gap: Combining Genomics and Transcriptomics Approaches to Understand Stylosanthes scabra, an Orphan Legume from the Brazilian Caatinga.</title>
        <authorList>
            <person name="Ferreira-Neto J.R.C."/>
            <person name="da Silva M.D."/>
            <person name="Binneck E."/>
            <person name="de Melo N.F."/>
            <person name="da Silva R.H."/>
            <person name="de Melo A.L.T.M."/>
            <person name="Pandolfi V."/>
            <person name="Bustamante F.O."/>
            <person name="Brasileiro-Vidal A.C."/>
            <person name="Benko-Iseppon A.M."/>
        </authorList>
    </citation>
    <scope>NUCLEOTIDE SEQUENCE [LARGE SCALE GENOMIC DNA]</scope>
    <source>
        <tissue evidence="1">Leaves</tissue>
    </source>
</reference>
<sequence>MEDYWMESSGDDYVEADIWDFGYSGADCRYKAELVAAEVGSNEQLRTLVCVVGVARTNPTMFNQFLLRVVELSLQESWSHLLPFFNFLEHCSNIYQ</sequence>
<name>A0ABU6QV68_9FABA</name>
<evidence type="ECO:0000313" key="1">
    <source>
        <dbReference type="EMBL" id="MED6115981.1"/>
    </source>
</evidence>
<organism evidence="1 2">
    <name type="scientific">Stylosanthes scabra</name>
    <dbReference type="NCBI Taxonomy" id="79078"/>
    <lineage>
        <taxon>Eukaryota</taxon>
        <taxon>Viridiplantae</taxon>
        <taxon>Streptophyta</taxon>
        <taxon>Embryophyta</taxon>
        <taxon>Tracheophyta</taxon>
        <taxon>Spermatophyta</taxon>
        <taxon>Magnoliopsida</taxon>
        <taxon>eudicotyledons</taxon>
        <taxon>Gunneridae</taxon>
        <taxon>Pentapetalae</taxon>
        <taxon>rosids</taxon>
        <taxon>fabids</taxon>
        <taxon>Fabales</taxon>
        <taxon>Fabaceae</taxon>
        <taxon>Papilionoideae</taxon>
        <taxon>50 kb inversion clade</taxon>
        <taxon>dalbergioids sensu lato</taxon>
        <taxon>Dalbergieae</taxon>
        <taxon>Pterocarpus clade</taxon>
        <taxon>Stylosanthes</taxon>
    </lineage>
</organism>
<dbReference type="Proteomes" id="UP001341840">
    <property type="component" value="Unassembled WGS sequence"/>
</dbReference>
<comment type="caution">
    <text evidence="1">The sequence shown here is derived from an EMBL/GenBank/DDBJ whole genome shotgun (WGS) entry which is preliminary data.</text>
</comment>
<accession>A0ABU6QV68</accession>
<evidence type="ECO:0000313" key="2">
    <source>
        <dbReference type="Proteomes" id="UP001341840"/>
    </source>
</evidence>
<gene>
    <name evidence="1" type="ORF">PIB30_095861</name>
</gene>
<protein>
    <submittedName>
        <fullName evidence="1">Uncharacterized protein</fullName>
    </submittedName>
</protein>
<proteinExistence type="predicted"/>
<keyword evidence="2" id="KW-1185">Reference proteome</keyword>